<gene>
    <name evidence="2" type="ORF">LX87_03916</name>
</gene>
<protein>
    <submittedName>
        <fullName evidence="2">Uncharacterized protein</fullName>
    </submittedName>
</protein>
<evidence type="ECO:0000313" key="2">
    <source>
        <dbReference type="EMBL" id="RAJ94032.1"/>
    </source>
</evidence>
<keyword evidence="1" id="KW-0472">Membrane</keyword>
<accession>A0A327WRV6</accession>
<dbReference type="AlphaFoldDB" id="A0A327WRV6"/>
<evidence type="ECO:0000256" key="1">
    <source>
        <dbReference type="SAM" id="Phobius"/>
    </source>
</evidence>
<proteinExistence type="predicted"/>
<dbReference type="OrthoDB" id="1121875at2"/>
<keyword evidence="3" id="KW-1185">Reference proteome</keyword>
<dbReference type="EMBL" id="QLMC01000005">
    <property type="protein sequence ID" value="RAJ94032.1"/>
    <property type="molecule type" value="Genomic_DNA"/>
</dbReference>
<comment type="caution">
    <text evidence="2">The sequence shown here is derived from an EMBL/GenBank/DDBJ whole genome shotgun (WGS) entry which is preliminary data.</text>
</comment>
<evidence type="ECO:0000313" key="3">
    <source>
        <dbReference type="Proteomes" id="UP000248790"/>
    </source>
</evidence>
<sequence>MHWLPVYRQKIARILLILFSFMLVNSVVFRHAHKLASGRIIVHAHPYIPVGDSPYQPNTHTTGELFWLDNFTNALYDSLTPFMLVCALLSVPVLRLFLTIYESISTHFFPYFSHRGPPVVG</sequence>
<dbReference type="Proteomes" id="UP000248790">
    <property type="component" value="Unassembled WGS sequence"/>
</dbReference>
<keyword evidence="1" id="KW-1133">Transmembrane helix</keyword>
<reference evidence="2 3" key="1">
    <citation type="submission" date="2018-06" db="EMBL/GenBank/DDBJ databases">
        <title>Genomic Encyclopedia of Archaeal and Bacterial Type Strains, Phase II (KMG-II): from individual species to whole genera.</title>
        <authorList>
            <person name="Goeker M."/>
        </authorList>
    </citation>
    <scope>NUCLEOTIDE SEQUENCE [LARGE SCALE GENOMIC DNA]</scope>
    <source>
        <strain evidence="2 3">DSM 21851</strain>
    </source>
</reference>
<organism evidence="2 3">
    <name type="scientific">Larkinella arboricola</name>
    <dbReference type="NCBI Taxonomy" id="643671"/>
    <lineage>
        <taxon>Bacteria</taxon>
        <taxon>Pseudomonadati</taxon>
        <taxon>Bacteroidota</taxon>
        <taxon>Cytophagia</taxon>
        <taxon>Cytophagales</taxon>
        <taxon>Spirosomataceae</taxon>
        <taxon>Larkinella</taxon>
    </lineage>
</organism>
<feature type="transmembrane region" description="Helical" evidence="1">
    <location>
        <begin position="79"/>
        <end position="98"/>
    </location>
</feature>
<feature type="transmembrane region" description="Helical" evidence="1">
    <location>
        <begin position="12"/>
        <end position="29"/>
    </location>
</feature>
<name>A0A327WRV6_LARAB</name>
<dbReference type="RefSeq" id="WP_111629963.1">
    <property type="nucleotide sequence ID" value="NZ_QLMC01000005.1"/>
</dbReference>
<keyword evidence="1" id="KW-0812">Transmembrane</keyword>